<evidence type="ECO:0000259" key="21">
    <source>
        <dbReference type="SMART" id="SM01192"/>
    </source>
</evidence>
<keyword evidence="15" id="KW-0324">Glycolysis</keyword>
<evidence type="ECO:0000256" key="18">
    <source>
        <dbReference type="ARBA" id="ARBA00031125"/>
    </source>
</evidence>
<accession>A0A1S8WMH4</accession>
<dbReference type="PRINTS" id="PR00148">
    <property type="entry name" value="ENOLASE"/>
</dbReference>
<dbReference type="SUPFAM" id="SSF51604">
    <property type="entry name" value="Enolase C-terminal domain-like"/>
    <property type="match status" value="1"/>
</dbReference>
<dbReference type="PANTHER" id="PTHR11902">
    <property type="entry name" value="ENOLASE"/>
    <property type="match status" value="1"/>
</dbReference>
<dbReference type="InterPro" id="IPR003197">
    <property type="entry name" value="QCR7"/>
</dbReference>
<evidence type="ECO:0000256" key="5">
    <source>
        <dbReference type="ARBA" id="ARBA00012058"/>
    </source>
</evidence>
<keyword evidence="13" id="KW-0496">Mitochondrion</keyword>
<evidence type="ECO:0000256" key="15">
    <source>
        <dbReference type="ARBA" id="ARBA00023152"/>
    </source>
</evidence>
<comment type="subcellular location">
    <subcellularLocation>
        <location evidence="1">Mitochondrion inner membrane</location>
        <topology evidence="1">Peripheral membrane protein</topology>
        <orientation evidence="1">Matrix side</orientation>
    </subcellularLocation>
</comment>
<comment type="pathway">
    <text evidence="2">Carbohydrate degradation; glycolysis; pyruvate from D-glyceraldehyde 3-phosphate: step 4/5.</text>
</comment>
<evidence type="ECO:0000256" key="8">
    <source>
        <dbReference type="ARBA" id="ARBA00022448"/>
    </source>
</evidence>
<dbReference type="GO" id="GO:0045275">
    <property type="term" value="C:respiratory chain complex III"/>
    <property type="evidence" value="ECO:0007669"/>
    <property type="project" value="InterPro"/>
</dbReference>
<dbReference type="EC" id="4.2.1.11" evidence="5"/>
<sequence length="268" mass="29720">MSTLRASVEHVAAAYRLRWKQMSDLQQKIKGFQMNTSYYNQLGLLYHDIMQHSPVVAEAVRRLPREETEARDFRIARAFQLSATKTVLPKEQWTTVENDIPYLDPYIEVPFTSCVRCVSDIMAIKAIHARQIFDSRGNPTVEVDLTTDKEKLGANAILGVSLAVCKAGAAQRNLPLYRHIASLAGNNDVILPVPAFNVINGGSHAGNKLAMQEFMIMPTGATSFKEAMQMGSEVYHNLKSVIKAKYGLDACNVGDEGGFAPNIQDNME</sequence>
<evidence type="ECO:0000256" key="4">
    <source>
        <dbReference type="ARBA" id="ARBA00009604"/>
    </source>
</evidence>
<evidence type="ECO:0000256" key="12">
    <source>
        <dbReference type="ARBA" id="ARBA00022982"/>
    </source>
</evidence>
<evidence type="ECO:0000256" key="13">
    <source>
        <dbReference type="ARBA" id="ARBA00023128"/>
    </source>
</evidence>
<dbReference type="Pfam" id="PF03952">
    <property type="entry name" value="Enolase_N"/>
    <property type="match status" value="1"/>
</dbReference>
<organism evidence="23 24">
    <name type="scientific">Opisthorchis viverrini</name>
    <name type="common">Southeast Asian liver fluke</name>
    <dbReference type="NCBI Taxonomy" id="6198"/>
    <lineage>
        <taxon>Eukaryota</taxon>
        <taxon>Metazoa</taxon>
        <taxon>Spiralia</taxon>
        <taxon>Lophotrochozoa</taxon>
        <taxon>Platyhelminthes</taxon>
        <taxon>Trematoda</taxon>
        <taxon>Digenea</taxon>
        <taxon>Opisthorchiida</taxon>
        <taxon>Opisthorchiata</taxon>
        <taxon>Opisthorchiidae</taxon>
        <taxon>Opisthorchis</taxon>
    </lineage>
</organism>
<evidence type="ECO:0000259" key="22">
    <source>
        <dbReference type="SMART" id="SM01193"/>
    </source>
</evidence>
<evidence type="ECO:0000256" key="1">
    <source>
        <dbReference type="ARBA" id="ARBA00004443"/>
    </source>
</evidence>
<gene>
    <name evidence="23" type="ORF">X801_08578</name>
</gene>
<evidence type="ECO:0000256" key="3">
    <source>
        <dbReference type="ARBA" id="ARBA00008554"/>
    </source>
</evidence>
<protein>
    <recommendedName>
        <fullName evidence="6">Cytochrome b-c1 complex subunit 7</fullName>
        <ecNumber evidence="5">4.2.1.11</ecNumber>
    </recommendedName>
    <alternativeName>
        <fullName evidence="18">2-phospho-D-glycerate hydro-lyase</fullName>
    </alternativeName>
    <alternativeName>
        <fullName evidence="19">2-phosphoglycerate dehydratase</fullName>
    </alternativeName>
    <alternativeName>
        <fullName evidence="17">Complex III subunit VII</fullName>
    </alternativeName>
    <alternativeName>
        <fullName evidence="7">Enolase</fullName>
    </alternativeName>
    <alternativeName>
        <fullName evidence="20">Ubiquinol-cytochrome c reductase complex 14 kDa protein</fullName>
    </alternativeName>
</protein>
<reference evidence="23 24" key="1">
    <citation type="submission" date="2015-03" db="EMBL/GenBank/DDBJ databases">
        <title>Draft genome of the nematode, Opisthorchis viverrini.</title>
        <authorList>
            <person name="Mitreva M."/>
        </authorList>
    </citation>
    <scope>NUCLEOTIDE SEQUENCE [LARGE SCALE GENOMIC DNA]</scope>
    <source>
        <strain evidence="23">Khon Kaen</strain>
    </source>
</reference>
<dbReference type="PANTHER" id="PTHR11902:SF1">
    <property type="entry name" value="ENOLASE"/>
    <property type="match status" value="1"/>
</dbReference>
<dbReference type="InterPro" id="IPR036544">
    <property type="entry name" value="QCR7_sf"/>
</dbReference>
<feature type="domain" description="Enolase C-terminal TIM barrel" evidence="21">
    <location>
        <begin position="188"/>
        <end position="268"/>
    </location>
</feature>
<evidence type="ECO:0000256" key="16">
    <source>
        <dbReference type="ARBA" id="ARBA00023239"/>
    </source>
</evidence>
<dbReference type="GO" id="GO:0006096">
    <property type="term" value="P:glycolytic process"/>
    <property type="evidence" value="ECO:0007669"/>
    <property type="project" value="UniProtKB-UniPathway"/>
</dbReference>
<dbReference type="InterPro" id="IPR036849">
    <property type="entry name" value="Enolase-like_C_sf"/>
</dbReference>
<dbReference type="InterPro" id="IPR020810">
    <property type="entry name" value="Enolase_C"/>
</dbReference>
<evidence type="ECO:0000256" key="19">
    <source>
        <dbReference type="ARBA" id="ARBA00032132"/>
    </source>
</evidence>
<evidence type="ECO:0000256" key="14">
    <source>
        <dbReference type="ARBA" id="ARBA00023136"/>
    </source>
</evidence>
<evidence type="ECO:0000256" key="20">
    <source>
        <dbReference type="ARBA" id="ARBA00032927"/>
    </source>
</evidence>
<dbReference type="AlphaFoldDB" id="A0A1S8WMH4"/>
<dbReference type="GO" id="GO:0004634">
    <property type="term" value="F:phosphopyruvate hydratase activity"/>
    <property type="evidence" value="ECO:0007669"/>
    <property type="project" value="UniProtKB-EC"/>
</dbReference>
<dbReference type="Gene3D" id="3.20.20.120">
    <property type="entry name" value="Enolase-like C-terminal domain"/>
    <property type="match status" value="1"/>
</dbReference>
<keyword evidence="16" id="KW-0456">Lyase</keyword>
<dbReference type="Gene3D" id="3.30.390.10">
    <property type="entry name" value="Enolase-like, N-terminal domain"/>
    <property type="match status" value="2"/>
</dbReference>
<evidence type="ECO:0000256" key="2">
    <source>
        <dbReference type="ARBA" id="ARBA00005031"/>
    </source>
</evidence>
<keyword evidence="10" id="KW-0999">Mitochondrion inner membrane</keyword>
<keyword evidence="14" id="KW-0472">Membrane</keyword>
<dbReference type="GO" id="GO:0000015">
    <property type="term" value="C:phosphopyruvate hydratase complex"/>
    <property type="evidence" value="ECO:0007669"/>
    <property type="project" value="InterPro"/>
</dbReference>
<dbReference type="GO" id="GO:0000287">
    <property type="term" value="F:magnesium ion binding"/>
    <property type="evidence" value="ECO:0007669"/>
    <property type="project" value="InterPro"/>
</dbReference>
<feature type="domain" description="Enolase N-terminal" evidence="22">
    <location>
        <begin position="124"/>
        <end position="180"/>
    </location>
</feature>
<dbReference type="InterPro" id="IPR020811">
    <property type="entry name" value="Enolase_N"/>
</dbReference>
<keyword evidence="9" id="KW-0679">Respiratory chain</keyword>
<dbReference type="Pfam" id="PF00113">
    <property type="entry name" value="Enolase_C"/>
    <property type="match status" value="1"/>
</dbReference>
<keyword evidence="11" id="KW-0460">Magnesium</keyword>
<proteinExistence type="inferred from homology"/>
<feature type="non-terminal residue" evidence="23">
    <location>
        <position position="268"/>
    </location>
</feature>
<dbReference type="Proteomes" id="UP000243686">
    <property type="component" value="Unassembled WGS sequence"/>
</dbReference>
<dbReference type="UniPathway" id="UPA00109">
    <property type="reaction ID" value="UER00187"/>
</dbReference>
<dbReference type="EMBL" id="KV903225">
    <property type="protein sequence ID" value="OON15615.1"/>
    <property type="molecule type" value="Genomic_DNA"/>
</dbReference>
<evidence type="ECO:0000256" key="9">
    <source>
        <dbReference type="ARBA" id="ARBA00022660"/>
    </source>
</evidence>
<evidence type="ECO:0000256" key="10">
    <source>
        <dbReference type="ARBA" id="ARBA00022792"/>
    </source>
</evidence>
<comment type="similarity">
    <text evidence="4">Belongs to the enolase family.</text>
</comment>
<dbReference type="GO" id="GO:0006122">
    <property type="term" value="P:mitochondrial electron transport, ubiquinol to cytochrome c"/>
    <property type="evidence" value="ECO:0007669"/>
    <property type="project" value="InterPro"/>
</dbReference>
<evidence type="ECO:0000256" key="6">
    <source>
        <dbReference type="ARBA" id="ARBA00016323"/>
    </source>
</evidence>
<dbReference type="InterPro" id="IPR029017">
    <property type="entry name" value="Enolase-like_N"/>
</dbReference>
<dbReference type="Gene3D" id="1.10.1090.10">
    <property type="entry name" value="Cytochrome b-c1 complex subunit 7"/>
    <property type="match status" value="1"/>
</dbReference>
<keyword evidence="8" id="KW-0813">Transport</keyword>
<name>A0A1S8WMH4_OPIVI</name>
<dbReference type="SUPFAM" id="SSF54826">
    <property type="entry name" value="Enolase N-terminal domain-like"/>
    <property type="match status" value="1"/>
</dbReference>
<evidence type="ECO:0000256" key="11">
    <source>
        <dbReference type="ARBA" id="ARBA00022842"/>
    </source>
</evidence>
<keyword evidence="24" id="KW-1185">Reference proteome</keyword>
<dbReference type="Pfam" id="PF02271">
    <property type="entry name" value="UCR_14kD"/>
    <property type="match status" value="1"/>
</dbReference>
<dbReference type="SMART" id="SM01193">
    <property type="entry name" value="Enolase_N"/>
    <property type="match status" value="1"/>
</dbReference>
<evidence type="ECO:0000256" key="7">
    <source>
        <dbReference type="ARBA" id="ARBA00017068"/>
    </source>
</evidence>
<comment type="similarity">
    <text evidence="3">Belongs to the UQCRB/QCR7 family.</text>
</comment>
<dbReference type="SUPFAM" id="SSF81524">
    <property type="entry name" value="14 kDa protein of cytochrome bc1 complex (Ubiquinol-cytochrome c reductase)"/>
    <property type="match status" value="1"/>
</dbReference>
<evidence type="ECO:0000256" key="17">
    <source>
        <dbReference type="ARBA" id="ARBA00031021"/>
    </source>
</evidence>
<evidence type="ECO:0000313" key="23">
    <source>
        <dbReference type="EMBL" id="OON15615.1"/>
    </source>
</evidence>
<dbReference type="SMART" id="SM01192">
    <property type="entry name" value="Enolase_C"/>
    <property type="match status" value="1"/>
</dbReference>
<evidence type="ECO:0000313" key="24">
    <source>
        <dbReference type="Proteomes" id="UP000243686"/>
    </source>
</evidence>
<dbReference type="GO" id="GO:0005743">
    <property type="term" value="C:mitochondrial inner membrane"/>
    <property type="evidence" value="ECO:0007669"/>
    <property type="project" value="UniProtKB-SubCell"/>
</dbReference>
<keyword evidence="12" id="KW-0249">Electron transport</keyword>
<dbReference type="InterPro" id="IPR000941">
    <property type="entry name" value="Enolase"/>
</dbReference>